<protein>
    <submittedName>
        <fullName evidence="2">Uncharacterized protein</fullName>
    </submittedName>
</protein>
<name>A0AAN8VZD4_9MAGN</name>
<dbReference type="Proteomes" id="UP001370490">
    <property type="component" value="Unassembled WGS sequence"/>
</dbReference>
<keyword evidence="1" id="KW-1133">Transmembrane helix</keyword>
<gene>
    <name evidence="2" type="ORF">RJ641_028017</name>
</gene>
<dbReference type="Pfam" id="PF03140">
    <property type="entry name" value="DUF247"/>
    <property type="match status" value="1"/>
</dbReference>
<dbReference type="PANTHER" id="PTHR31170">
    <property type="entry name" value="BNAC04G53230D PROTEIN"/>
    <property type="match status" value="1"/>
</dbReference>
<dbReference type="PANTHER" id="PTHR31170:SF25">
    <property type="entry name" value="BNAA09G04570D PROTEIN"/>
    <property type="match status" value="1"/>
</dbReference>
<reference evidence="2 3" key="1">
    <citation type="submission" date="2023-12" db="EMBL/GenBank/DDBJ databases">
        <title>A high-quality genome assembly for Dillenia turbinata (Dilleniales).</title>
        <authorList>
            <person name="Chanderbali A."/>
        </authorList>
    </citation>
    <scope>NUCLEOTIDE SEQUENCE [LARGE SCALE GENOMIC DNA]</scope>
    <source>
        <strain evidence="2">LSX21</strain>
        <tissue evidence="2">Leaf</tissue>
    </source>
</reference>
<evidence type="ECO:0000256" key="1">
    <source>
        <dbReference type="SAM" id="Phobius"/>
    </source>
</evidence>
<keyword evidence="3" id="KW-1185">Reference proteome</keyword>
<dbReference type="InterPro" id="IPR004158">
    <property type="entry name" value="DUF247_pln"/>
</dbReference>
<dbReference type="AlphaFoldDB" id="A0AAN8VZD4"/>
<comment type="caution">
    <text evidence="2">The sequence shown here is derived from an EMBL/GenBank/DDBJ whole genome shotgun (WGS) entry which is preliminary data.</text>
</comment>
<evidence type="ECO:0000313" key="2">
    <source>
        <dbReference type="EMBL" id="KAK6942640.1"/>
    </source>
</evidence>
<sequence>MPWLIPILCRDLLKLESQLPFFILDISFDLSNPVSGGAGAKGRDPFGSLALKFFNLVLPIPSEILKQKMYFSSFENLLHLFHSSYRHQIKIKLNYPRQSWWQKIGRTCVCCLENCIAIAKCSSSHTQSLPVSKLPIHLSRIKLRPRVQDAPNLMFINFQRIQGVLEIPAITIDDPTSTVFINCVALEQCHAHWRPYNFIFSAYIAFVSCLVNSVKNVTLLCNAGIITSCSQDDYQAANQFKKLGKNVMFQVRECYLSDEFRDVDAYNNGLWATMMCRYFNSSWALSSVFLALIFLALVGIQTIIAILNYLHQR</sequence>
<dbReference type="EMBL" id="JBAMMX010000004">
    <property type="protein sequence ID" value="KAK6942640.1"/>
    <property type="molecule type" value="Genomic_DNA"/>
</dbReference>
<keyword evidence="1" id="KW-0812">Transmembrane</keyword>
<evidence type="ECO:0000313" key="3">
    <source>
        <dbReference type="Proteomes" id="UP001370490"/>
    </source>
</evidence>
<keyword evidence="1" id="KW-0472">Membrane</keyword>
<organism evidence="2 3">
    <name type="scientific">Dillenia turbinata</name>
    <dbReference type="NCBI Taxonomy" id="194707"/>
    <lineage>
        <taxon>Eukaryota</taxon>
        <taxon>Viridiplantae</taxon>
        <taxon>Streptophyta</taxon>
        <taxon>Embryophyta</taxon>
        <taxon>Tracheophyta</taxon>
        <taxon>Spermatophyta</taxon>
        <taxon>Magnoliopsida</taxon>
        <taxon>eudicotyledons</taxon>
        <taxon>Gunneridae</taxon>
        <taxon>Pentapetalae</taxon>
        <taxon>Dilleniales</taxon>
        <taxon>Dilleniaceae</taxon>
        <taxon>Dillenia</taxon>
    </lineage>
</organism>
<proteinExistence type="predicted"/>
<accession>A0AAN8VZD4</accession>
<feature type="transmembrane region" description="Helical" evidence="1">
    <location>
        <begin position="283"/>
        <end position="310"/>
    </location>
</feature>